<proteinExistence type="inferred from homology"/>
<evidence type="ECO:0000313" key="16">
    <source>
        <dbReference type="Proteomes" id="UP000257039"/>
    </source>
</evidence>
<feature type="domain" description="AB hydrolase-1" evidence="14">
    <location>
        <begin position="36"/>
        <end position="295"/>
    </location>
</feature>
<protein>
    <recommendedName>
        <fullName evidence="5 11">Proline iminopeptidase</fullName>
        <shortName evidence="11">PIP</shortName>
        <ecNumber evidence="4 11">3.4.11.5</ecNumber>
    </recommendedName>
    <alternativeName>
        <fullName evidence="10 11">Prolyl aminopeptidase</fullName>
    </alternativeName>
</protein>
<dbReference type="Pfam" id="PF00561">
    <property type="entry name" value="Abhydrolase_1"/>
    <property type="match status" value="1"/>
</dbReference>
<dbReference type="EC" id="3.4.11.5" evidence="4 11"/>
<keyword evidence="9 11" id="KW-0378">Hydrolase</keyword>
<dbReference type="AlphaFoldDB" id="A0A4P9VTQ1"/>
<dbReference type="InterPro" id="IPR005944">
    <property type="entry name" value="Pro_iminopeptidase"/>
</dbReference>
<dbReference type="EMBL" id="NDXW01000001">
    <property type="protein sequence ID" value="RDH46249.1"/>
    <property type="molecule type" value="Genomic_DNA"/>
</dbReference>
<dbReference type="RefSeq" id="WP_027707034.1">
    <property type="nucleotide sequence ID" value="NZ_JAEVHG010000022.1"/>
</dbReference>
<evidence type="ECO:0000256" key="11">
    <source>
        <dbReference type="PIRNR" id="PIRNR006431"/>
    </source>
</evidence>
<dbReference type="InterPro" id="IPR000073">
    <property type="entry name" value="AB_hydrolase_1"/>
</dbReference>
<dbReference type="PIRSF" id="PIRSF006431">
    <property type="entry name" value="Pept_S33"/>
    <property type="match status" value="1"/>
</dbReference>
<dbReference type="PANTHER" id="PTHR43722">
    <property type="entry name" value="PROLINE IMINOPEPTIDASE"/>
    <property type="match status" value="1"/>
</dbReference>
<keyword evidence="8 11" id="KW-0645">Protease</keyword>
<evidence type="ECO:0000256" key="6">
    <source>
        <dbReference type="ARBA" id="ARBA00022438"/>
    </source>
</evidence>
<dbReference type="Gene3D" id="3.40.50.1820">
    <property type="entry name" value="alpha/beta hydrolase"/>
    <property type="match status" value="1"/>
</dbReference>
<keyword evidence="7 11" id="KW-0963">Cytoplasm</keyword>
<comment type="similarity">
    <text evidence="3 11 13">Belongs to the peptidase S33 family.</text>
</comment>
<evidence type="ECO:0000256" key="5">
    <source>
        <dbReference type="ARBA" id="ARBA00021843"/>
    </source>
</evidence>
<evidence type="ECO:0000256" key="9">
    <source>
        <dbReference type="ARBA" id="ARBA00022801"/>
    </source>
</evidence>
<feature type="active site" evidence="12">
    <location>
        <position position="265"/>
    </location>
</feature>
<gene>
    <name evidence="15" type="primary">pip</name>
    <name evidence="15" type="ORF">B9G39_23930</name>
</gene>
<dbReference type="PANTHER" id="PTHR43722:SF1">
    <property type="entry name" value="PROLINE IMINOPEPTIDASE"/>
    <property type="match status" value="1"/>
</dbReference>
<sequence>MYTLYPAIKPYARHTLQVDEPHQLYLEESGNADGIPVLYLHGGPGAACDKHSRRFFDPQTYRIILFDQRGCGRSTPHAELRANNTQALIEDIEAIRKFLNIDRWVLFGGSWGSTLGLLYAQQYPSNVMAMVLRGVFLCRETDIRWLYQEGANRIFPDYWQHFVAPIPPDERENLLGAYYRKLTGNDELARMFAAKAWSVWEGHCATLRPNQEVLDSFSEPHRATSLATIECHYFTNNGFLEPDQIMRDIDKIANIPGIIVHGRYDMICPLDNALLLQEAWPAAELHIVRDAGHSAAEPSIADALIRATDEIGKRLKHEWGED</sequence>
<keyword evidence="16" id="KW-1185">Reference proteome</keyword>
<evidence type="ECO:0000259" key="14">
    <source>
        <dbReference type="Pfam" id="PF00561"/>
    </source>
</evidence>
<evidence type="ECO:0000256" key="12">
    <source>
        <dbReference type="PIRSR" id="PIRSR006431-1"/>
    </source>
</evidence>
<dbReference type="Proteomes" id="UP000257039">
    <property type="component" value="Unassembled WGS sequence"/>
</dbReference>
<feature type="active site" description="Proton donor" evidence="12">
    <location>
        <position position="293"/>
    </location>
</feature>
<evidence type="ECO:0000256" key="8">
    <source>
        <dbReference type="ARBA" id="ARBA00022670"/>
    </source>
</evidence>
<dbReference type="GO" id="GO:0006508">
    <property type="term" value="P:proteolysis"/>
    <property type="evidence" value="ECO:0007669"/>
    <property type="project" value="UniProtKB-KW"/>
</dbReference>
<reference evidence="15 16" key="1">
    <citation type="submission" date="2017-04" db="EMBL/GenBank/DDBJ databases">
        <title>Draft genome sequence of Zooshikella ganghwensis VG4 isolated from Red Sea sediments.</title>
        <authorList>
            <person name="Rehman Z."/>
            <person name="Alam I."/>
            <person name="Kamau A."/>
            <person name="Bajic V."/>
            <person name="Leiknes T."/>
        </authorList>
    </citation>
    <scope>NUCLEOTIDE SEQUENCE [LARGE SCALE GENOMIC DNA]</scope>
    <source>
        <strain evidence="15 16">VG4</strain>
    </source>
</reference>
<evidence type="ECO:0000256" key="4">
    <source>
        <dbReference type="ARBA" id="ARBA00012568"/>
    </source>
</evidence>
<comment type="subcellular location">
    <subcellularLocation>
        <location evidence="2 11">Cytoplasm</location>
    </subcellularLocation>
</comment>
<dbReference type="PRINTS" id="PR00793">
    <property type="entry name" value="PROAMNOPTASE"/>
</dbReference>
<evidence type="ECO:0000256" key="13">
    <source>
        <dbReference type="RuleBase" id="RU003421"/>
    </source>
</evidence>
<evidence type="ECO:0000256" key="2">
    <source>
        <dbReference type="ARBA" id="ARBA00004496"/>
    </source>
</evidence>
<evidence type="ECO:0000256" key="1">
    <source>
        <dbReference type="ARBA" id="ARBA00001585"/>
    </source>
</evidence>
<keyword evidence="6 11" id="KW-0031">Aminopeptidase</keyword>
<evidence type="ECO:0000256" key="7">
    <source>
        <dbReference type="ARBA" id="ARBA00022490"/>
    </source>
</evidence>
<dbReference type="InterPro" id="IPR029058">
    <property type="entry name" value="AB_hydrolase_fold"/>
</dbReference>
<dbReference type="GO" id="GO:0004177">
    <property type="term" value="F:aminopeptidase activity"/>
    <property type="evidence" value="ECO:0007669"/>
    <property type="project" value="UniProtKB-UniRule"/>
</dbReference>
<evidence type="ECO:0000256" key="3">
    <source>
        <dbReference type="ARBA" id="ARBA00010088"/>
    </source>
</evidence>
<evidence type="ECO:0000313" key="15">
    <source>
        <dbReference type="EMBL" id="RDH46249.1"/>
    </source>
</evidence>
<organism evidence="15 16">
    <name type="scientific">Zooshikella ganghwensis</name>
    <dbReference type="NCBI Taxonomy" id="202772"/>
    <lineage>
        <taxon>Bacteria</taxon>
        <taxon>Pseudomonadati</taxon>
        <taxon>Pseudomonadota</taxon>
        <taxon>Gammaproteobacteria</taxon>
        <taxon>Oceanospirillales</taxon>
        <taxon>Zooshikellaceae</taxon>
        <taxon>Zooshikella</taxon>
    </lineage>
</organism>
<comment type="catalytic activity">
    <reaction evidence="1 11 13">
        <text>Release of N-terminal proline from a peptide.</text>
        <dbReference type="EC" id="3.4.11.5"/>
    </reaction>
</comment>
<dbReference type="InterPro" id="IPR002410">
    <property type="entry name" value="Peptidase_S33"/>
</dbReference>
<dbReference type="SUPFAM" id="SSF53474">
    <property type="entry name" value="alpha/beta-Hydrolases"/>
    <property type="match status" value="1"/>
</dbReference>
<name>A0A4P9VTQ1_9GAMM</name>
<accession>A0A4P9VTQ1</accession>
<dbReference type="GO" id="GO:0005737">
    <property type="term" value="C:cytoplasm"/>
    <property type="evidence" value="ECO:0007669"/>
    <property type="project" value="UniProtKB-SubCell"/>
</dbReference>
<feature type="active site" description="Nucleophile" evidence="12">
    <location>
        <position position="110"/>
    </location>
</feature>
<dbReference type="NCBIfam" id="TIGR01249">
    <property type="entry name" value="pro_imino_pep_1"/>
    <property type="match status" value="1"/>
</dbReference>
<comment type="caution">
    <text evidence="15">The sequence shown here is derived from an EMBL/GenBank/DDBJ whole genome shotgun (WGS) entry which is preliminary data.</text>
</comment>
<evidence type="ECO:0000256" key="10">
    <source>
        <dbReference type="ARBA" id="ARBA00029605"/>
    </source>
</evidence>